<protein>
    <submittedName>
        <fullName evidence="1">Uncharacterized protein</fullName>
    </submittedName>
</protein>
<evidence type="ECO:0000313" key="2">
    <source>
        <dbReference type="Proteomes" id="UP001580430"/>
    </source>
</evidence>
<keyword evidence="2" id="KW-1185">Reference proteome</keyword>
<comment type="caution">
    <text evidence="1">The sequence shown here is derived from an EMBL/GenBank/DDBJ whole genome shotgun (WGS) entry which is preliminary data.</text>
</comment>
<dbReference type="RefSeq" id="WP_375519018.1">
    <property type="nucleotide sequence ID" value="NZ_JBHIRY010000003.1"/>
</dbReference>
<gene>
    <name evidence="1" type="ORF">ACE5LO_05500</name>
</gene>
<evidence type="ECO:0000313" key="1">
    <source>
        <dbReference type="EMBL" id="MFB5759843.1"/>
    </source>
</evidence>
<organism evidence="1 2">
    <name type="scientific">Paenibacillus medicaginis</name>
    <dbReference type="NCBI Taxonomy" id="1470560"/>
    <lineage>
        <taxon>Bacteria</taxon>
        <taxon>Bacillati</taxon>
        <taxon>Bacillota</taxon>
        <taxon>Bacilli</taxon>
        <taxon>Bacillales</taxon>
        <taxon>Paenibacillaceae</taxon>
        <taxon>Paenibacillus</taxon>
    </lineage>
</organism>
<proteinExistence type="predicted"/>
<reference evidence="1 2" key="1">
    <citation type="submission" date="2024-09" db="EMBL/GenBank/DDBJ databases">
        <title>Paenibacillus zeirhizospherea sp. nov., isolated from surface of the maize (Zea mays) roots in a horticulture field, Hungary.</title>
        <authorList>
            <person name="Marton D."/>
            <person name="Farkas M."/>
            <person name="Bedics A."/>
            <person name="Toth E."/>
            <person name="Tancsics A."/>
            <person name="Boka K."/>
            <person name="Marati G."/>
            <person name="Kriszt B."/>
            <person name="Cserhati M."/>
        </authorList>
    </citation>
    <scope>NUCLEOTIDE SEQUENCE [LARGE SCALE GENOMIC DNA]</scope>
    <source>
        <strain evidence="1 2">JCM 18446</strain>
    </source>
</reference>
<dbReference type="EMBL" id="JBHIRY010000003">
    <property type="protein sequence ID" value="MFB5759843.1"/>
    <property type="molecule type" value="Genomic_DNA"/>
</dbReference>
<name>A0ABV5BX35_9BACL</name>
<sequence length="76" mass="8736">MELLTRSEFERAAAFMKHEARSLERALFEYEFESGSFHAVLTELKIYQNEDGGFGNGLEPDLRCPESSALALRYCR</sequence>
<accession>A0ABV5BX35</accession>
<dbReference type="Proteomes" id="UP001580430">
    <property type="component" value="Unassembled WGS sequence"/>
</dbReference>